<dbReference type="KEGG" id="amr:AM1_F0128"/>
<dbReference type="HOGENOM" id="CLU_025923_2_0_3"/>
<dbReference type="Proteomes" id="UP000000268">
    <property type="component" value="Plasmid pREB6"/>
</dbReference>
<dbReference type="GO" id="GO:0043531">
    <property type="term" value="F:ADP binding"/>
    <property type="evidence" value="ECO:0007669"/>
    <property type="project" value="InterPro"/>
</dbReference>
<proteinExistence type="predicted"/>
<dbReference type="RefSeq" id="WP_012168191.1">
    <property type="nucleotide sequence ID" value="NC_009931.1"/>
</dbReference>
<dbReference type="Pfam" id="PF26355">
    <property type="entry name" value="HTH_VMAP-M9"/>
    <property type="match status" value="1"/>
</dbReference>
<evidence type="ECO:0000313" key="4">
    <source>
        <dbReference type="Proteomes" id="UP000000268"/>
    </source>
</evidence>
<dbReference type="AlphaFoldDB" id="A8ZPS1"/>
<organism evidence="3 4">
    <name type="scientific">Acaryochloris marina (strain MBIC 11017)</name>
    <dbReference type="NCBI Taxonomy" id="329726"/>
    <lineage>
        <taxon>Bacteria</taxon>
        <taxon>Bacillati</taxon>
        <taxon>Cyanobacteriota</taxon>
        <taxon>Cyanophyceae</taxon>
        <taxon>Acaryochloridales</taxon>
        <taxon>Acaryochloridaceae</taxon>
        <taxon>Acaryochloris</taxon>
    </lineage>
</organism>
<dbReference type="InterPro" id="IPR002182">
    <property type="entry name" value="NB-ARC"/>
</dbReference>
<gene>
    <name evidence="3" type="ordered locus">AM1_F0128</name>
</gene>
<keyword evidence="4" id="KW-1185">Reference proteome</keyword>
<evidence type="ECO:0000259" key="2">
    <source>
        <dbReference type="Pfam" id="PF26355"/>
    </source>
</evidence>
<protein>
    <submittedName>
        <fullName evidence="3">Uncharacterized protein</fullName>
    </submittedName>
</protein>
<evidence type="ECO:0000259" key="1">
    <source>
        <dbReference type="Pfam" id="PF00931"/>
    </source>
</evidence>
<dbReference type="Pfam" id="PF00931">
    <property type="entry name" value="NB-ARC"/>
    <property type="match status" value="1"/>
</dbReference>
<name>A8ZPS1_ACAM1</name>
<feature type="domain" description="NB-ARC" evidence="1">
    <location>
        <begin position="124"/>
        <end position="221"/>
    </location>
</feature>
<geneLocation type="plasmid" evidence="3 4">
    <name>pREB6</name>
</geneLocation>
<dbReference type="Gene3D" id="3.40.50.300">
    <property type="entry name" value="P-loop containing nucleotide triphosphate hydrolases"/>
    <property type="match status" value="1"/>
</dbReference>
<dbReference type="InterPro" id="IPR027417">
    <property type="entry name" value="P-loop_NTPase"/>
</dbReference>
<dbReference type="InterPro" id="IPR058651">
    <property type="entry name" value="HTH_VMAP-M9"/>
</dbReference>
<accession>A8ZPS1</accession>
<keyword evidence="3" id="KW-0614">Plasmid</keyword>
<dbReference type="SUPFAM" id="SSF52540">
    <property type="entry name" value="P-loop containing nucleoside triphosphate hydrolases"/>
    <property type="match status" value="1"/>
</dbReference>
<evidence type="ECO:0000313" key="3">
    <source>
        <dbReference type="EMBL" id="ABW33056.1"/>
    </source>
</evidence>
<dbReference type="EMBL" id="CP000843">
    <property type="protein sequence ID" value="ABW33056.1"/>
    <property type="molecule type" value="Genomic_DNA"/>
</dbReference>
<dbReference type="PRINTS" id="PR00364">
    <property type="entry name" value="DISEASERSIST"/>
</dbReference>
<feature type="domain" description="vWA-MoxR associated protein N-terminal HTH" evidence="2">
    <location>
        <begin position="2"/>
        <end position="70"/>
    </location>
</feature>
<reference evidence="3 4" key="1">
    <citation type="journal article" date="2008" name="Proc. Natl. Acad. Sci. U.S.A.">
        <title>Niche adaptation and genome expansion in the chlorophyll d-producing cyanobacterium Acaryochloris marina.</title>
        <authorList>
            <person name="Swingley W.D."/>
            <person name="Chen M."/>
            <person name="Cheung P.C."/>
            <person name="Conrad A.L."/>
            <person name="Dejesa L.C."/>
            <person name="Hao J."/>
            <person name="Honchak B.M."/>
            <person name="Karbach L.E."/>
            <person name="Kurdoglu A."/>
            <person name="Lahiri S."/>
            <person name="Mastrian S.D."/>
            <person name="Miyashita H."/>
            <person name="Page L."/>
            <person name="Ramakrishna P."/>
            <person name="Satoh S."/>
            <person name="Sattley W.M."/>
            <person name="Shimada Y."/>
            <person name="Taylor H.L."/>
            <person name="Tomo T."/>
            <person name="Tsuchiya T."/>
            <person name="Wang Z.T."/>
            <person name="Raymond J."/>
            <person name="Mimuro M."/>
            <person name="Blankenship R.E."/>
            <person name="Touchman J.W."/>
        </authorList>
    </citation>
    <scope>NUCLEOTIDE SEQUENCE [LARGE SCALE GENOMIC DNA]</scope>
    <source>
        <strain evidence="4">MBIC 11017</strain>
        <plasmid evidence="4">Plasmid pREB6</plasmid>
    </source>
</reference>
<sequence>MEEFYAWVDDQSLKIRGKKLNEVENYILRGSIEGLSYEALADKSRFEKVYLCNTAGPGLWRFLQEAVGDEHKIGKPYIQGFVRNLLQSVDELPKNGELWIDKAQPLIGYLPTHENIYGRAKEVETLLKDTQANHCVVITGPVGIGKSSLAAKLVDTVRQSPDYEYALYIWKSIGYSPKMEDLCRDIIRDVNPEAFDKDKAYTSDDFIELLKTNRCLLVLDECESILKGNSFNPYGEENSSYGIFLRRVIEESHQSCIVLTSREIFKDLDELGNTGKPVKTLQLLGVTADESVGIYKEYDLSGKKEWIKIAGQYRGNPLALNSIASRIKEFFGGQVSRFVEYETTWLGDPFLSKFDQQFSNKGNYNLLEIQILVFVAQQLEQNESITLDSLVQYLVEECQCVTSKSQILEALNSLTERSVIEKEFTARALELKMPPVLQKYLNTDPTGAVKSRITQAA</sequence>